<protein>
    <submittedName>
        <fullName evidence="1">Contractile injection system protein, VgrG/Pvc8 family</fullName>
    </submittedName>
</protein>
<name>A0ABU8VLV6_9BURK</name>
<dbReference type="SUPFAM" id="SSF69279">
    <property type="entry name" value="Phage tail proteins"/>
    <property type="match status" value="1"/>
</dbReference>
<sequence length="615" mass="69036">MPHTLAIGGPAVPVFLGAPALEPVRLSGREGLNSLFEYELLLKTPDALNLGASQAADFDLDDFIGREISCSIQLDGSGQFLVGAVGPSVDHIGAGVRQINALITDAAFWGEEGRHIQYRLTLRPWLHLATLTTDCKIFQNKTVVEILDDLLADYPFAVDKRLIETYPQRDYPTNRARAWVRTACSSASTTGCCVTTTASTSGGAPTSPTIWLTSSRAKFHWQERQRMNSYKTWVWAARPSTWSRWPGAWTAATATACGPGRRTASRATRWSRGFGMAMLALCCLSPAFAQESLGSPRAHSKVKQEQVTMPNEKERAWEAYQSRKRAYQSVYDNYRYNDAQREQAVAFIDAAMKVMRGDVEFESLKRLLKVREATPAPGSGQSYRGGTQFDFDARALSDWTSIYTIATADAQGKVEPYHFQIYFGPAMQIPRERLEQMLGLKVVPGWTSEGGNLQLELPDPMHNLPAFNGGNFEYGLIHPPHAPYTVQAKFTYLNGPDKNPYNAKRLSRLEIRREYLTPEEIRERDHKKLGHLPTTGERVPKGGKWLGVFADDALTACVPMERRICSFGEEQVFTYLWVWSDAARERVPVQAWWQWHAPDPFEEELERIFGGKRKG</sequence>
<evidence type="ECO:0000313" key="2">
    <source>
        <dbReference type="Proteomes" id="UP001365846"/>
    </source>
</evidence>
<dbReference type="RefSeq" id="WP_340359793.1">
    <property type="nucleotide sequence ID" value="NZ_JBBKZU010000013.1"/>
</dbReference>
<proteinExistence type="predicted"/>
<dbReference type="EMBL" id="JBBKZU010000013">
    <property type="protein sequence ID" value="MEJ8814570.1"/>
    <property type="molecule type" value="Genomic_DNA"/>
</dbReference>
<keyword evidence="2" id="KW-1185">Reference proteome</keyword>
<evidence type="ECO:0000313" key="1">
    <source>
        <dbReference type="EMBL" id="MEJ8814570.1"/>
    </source>
</evidence>
<dbReference type="Gene3D" id="2.30.110.50">
    <property type="match status" value="1"/>
</dbReference>
<dbReference type="Gene3D" id="3.55.50.10">
    <property type="entry name" value="Baseplate protein-like domains"/>
    <property type="match status" value="1"/>
</dbReference>
<reference evidence="1 2" key="1">
    <citation type="submission" date="2024-03" db="EMBL/GenBank/DDBJ databases">
        <title>Novel species of the genus Variovorax.</title>
        <authorList>
            <person name="Liu Q."/>
            <person name="Xin Y.-H."/>
        </authorList>
    </citation>
    <scope>NUCLEOTIDE SEQUENCE [LARGE SCALE GENOMIC DNA]</scope>
    <source>
        <strain evidence="1 2">KACC 18899</strain>
    </source>
</reference>
<accession>A0ABU8VLV6</accession>
<gene>
    <name evidence="1" type="ORF">WKW77_26070</name>
</gene>
<comment type="caution">
    <text evidence="1">The sequence shown here is derived from an EMBL/GenBank/DDBJ whole genome shotgun (WGS) entry which is preliminary data.</text>
</comment>
<dbReference type="Pfam" id="PF05954">
    <property type="entry name" value="Phage_GPD"/>
    <property type="match status" value="1"/>
</dbReference>
<dbReference type="Proteomes" id="UP001365846">
    <property type="component" value="Unassembled WGS sequence"/>
</dbReference>
<organism evidence="1 2">
    <name type="scientific">Variovorax ureilyticus</name>
    <dbReference type="NCBI Taxonomy" id="1836198"/>
    <lineage>
        <taxon>Bacteria</taxon>
        <taxon>Pseudomonadati</taxon>
        <taxon>Pseudomonadota</taxon>
        <taxon>Betaproteobacteria</taxon>
        <taxon>Burkholderiales</taxon>
        <taxon>Comamonadaceae</taxon>
        <taxon>Variovorax</taxon>
    </lineage>
</organism>